<feature type="domain" description="Bromo" evidence="4">
    <location>
        <begin position="274"/>
        <end position="345"/>
    </location>
</feature>
<evidence type="ECO:0000313" key="6">
    <source>
        <dbReference type="EMBL" id="GFZ20744.1"/>
    </source>
</evidence>
<name>A0A7J0HDF3_9ERIC</name>
<evidence type="ECO:0000259" key="5">
    <source>
        <dbReference type="PROSITE" id="PS50090"/>
    </source>
</evidence>
<dbReference type="PANTHER" id="PTHR37888">
    <property type="entry name" value="DNA-BINDING BROMODOMAIN-CONTAINING PROTEIN"/>
    <property type="match status" value="1"/>
</dbReference>
<dbReference type="CDD" id="cd04369">
    <property type="entry name" value="Bromodomain"/>
    <property type="match status" value="1"/>
</dbReference>
<feature type="compositionally biased region" description="Basic and acidic residues" evidence="3">
    <location>
        <begin position="180"/>
        <end position="206"/>
    </location>
</feature>
<feature type="compositionally biased region" description="Basic and acidic residues" evidence="3">
    <location>
        <begin position="224"/>
        <end position="235"/>
    </location>
</feature>
<proteinExistence type="predicted"/>
<feature type="domain" description="Myb-like" evidence="5">
    <location>
        <begin position="12"/>
        <end position="73"/>
    </location>
</feature>
<organism evidence="6 7">
    <name type="scientific">Actinidia rufa</name>
    <dbReference type="NCBI Taxonomy" id="165716"/>
    <lineage>
        <taxon>Eukaryota</taxon>
        <taxon>Viridiplantae</taxon>
        <taxon>Streptophyta</taxon>
        <taxon>Embryophyta</taxon>
        <taxon>Tracheophyta</taxon>
        <taxon>Spermatophyta</taxon>
        <taxon>Magnoliopsida</taxon>
        <taxon>eudicotyledons</taxon>
        <taxon>Gunneridae</taxon>
        <taxon>Pentapetalae</taxon>
        <taxon>asterids</taxon>
        <taxon>Ericales</taxon>
        <taxon>Actinidiaceae</taxon>
        <taxon>Actinidia</taxon>
    </lineage>
</organism>
<keyword evidence="7" id="KW-1185">Reference proteome</keyword>
<dbReference type="SMART" id="SM00717">
    <property type="entry name" value="SANT"/>
    <property type="match status" value="1"/>
</dbReference>
<evidence type="ECO:0000256" key="1">
    <source>
        <dbReference type="ARBA" id="ARBA00023117"/>
    </source>
</evidence>
<dbReference type="SMART" id="SM00297">
    <property type="entry name" value="BROMO"/>
    <property type="match status" value="1"/>
</dbReference>
<evidence type="ECO:0000313" key="7">
    <source>
        <dbReference type="Proteomes" id="UP000585474"/>
    </source>
</evidence>
<accession>A0A7J0HDF3</accession>
<evidence type="ECO:0008006" key="8">
    <source>
        <dbReference type="Google" id="ProtNLM"/>
    </source>
</evidence>
<reference evidence="6 7" key="1">
    <citation type="submission" date="2019-07" db="EMBL/GenBank/DDBJ databases">
        <title>De Novo Assembly of kiwifruit Actinidia rufa.</title>
        <authorList>
            <person name="Sugita-Konishi S."/>
            <person name="Sato K."/>
            <person name="Mori E."/>
            <person name="Abe Y."/>
            <person name="Kisaki G."/>
            <person name="Hamano K."/>
            <person name="Suezawa K."/>
            <person name="Otani M."/>
            <person name="Fukuda T."/>
            <person name="Manabe T."/>
            <person name="Gomi K."/>
            <person name="Tabuchi M."/>
            <person name="Akimitsu K."/>
            <person name="Kataoka I."/>
        </authorList>
    </citation>
    <scope>NUCLEOTIDE SEQUENCE [LARGE SCALE GENOMIC DNA]</scope>
    <source>
        <strain evidence="7">cv. Fuchu</strain>
    </source>
</reference>
<dbReference type="Gene3D" id="1.20.920.10">
    <property type="entry name" value="Bromodomain-like"/>
    <property type="match status" value="1"/>
</dbReference>
<evidence type="ECO:0000256" key="2">
    <source>
        <dbReference type="PROSITE-ProRule" id="PRU00035"/>
    </source>
</evidence>
<dbReference type="SUPFAM" id="SSF47370">
    <property type="entry name" value="Bromodomain"/>
    <property type="match status" value="1"/>
</dbReference>
<evidence type="ECO:0000256" key="3">
    <source>
        <dbReference type="SAM" id="MobiDB-lite"/>
    </source>
</evidence>
<dbReference type="InterPro" id="IPR009057">
    <property type="entry name" value="Homeodomain-like_sf"/>
</dbReference>
<dbReference type="EMBL" id="BJWL01000028">
    <property type="protein sequence ID" value="GFZ20744.1"/>
    <property type="molecule type" value="Genomic_DNA"/>
</dbReference>
<dbReference type="CDD" id="cd00167">
    <property type="entry name" value="SANT"/>
    <property type="match status" value="1"/>
</dbReference>
<dbReference type="PANTHER" id="PTHR37888:SF8">
    <property type="entry name" value="HISTONE-LYSINE N-METHYLTRANSFERASE, H3 LYSINE-79 SPECIFIC-LIKE"/>
    <property type="match status" value="1"/>
</dbReference>
<evidence type="ECO:0000259" key="4">
    <source>
        <dbReference type="PROSITE" id="PS50014"/>
    </source>
</evidence>
<feature type="region of interest" description="Disordered" evidence="3">
    <location>
        <begin position="408"/>
        <end position="464"/>
    </location>
</feature>
<dbReference type="InterPro" id="IPR036427">
    <property type="entry name" value="Bromodomain-like_sf"/>
</dbReference>
<comment type="caution">
    <text evidence="6">The sequence shown here is derived from an EMBL/GenBank/DDBJ whole genome shotgun (WGS) entry which is preliminary data.</text>
</comment>
<feature type="compositionally biased region" description="Acidic residues" evidence="3">
    <location>
        <begin position="134"/>
        <end position="143"/>
    </location>
</feature>
<dbReference type="SUPFAM" id="SSF46689">
    <property type="entry name" value="Homeodomain-like"/>
    <property type="match status" value="1"/>
</dbReference>
<dbReference type="AlphaFoldDB" id="A0A7J0HDF3"/>
<sequence length="464" mass="53866">MAKRGKEMNQDRAEGTDHPWGTLEELLLACAVNRHGSENWDSIAVELQRRASRHHLRAFYSPRNCKQKYRDLRRRFEGGDGGDEKAMVAELKRLRVAELRREVERRDVSIEFLQLKVRRLEEERERNFKPKEEKEEEEMDQLNEPEGKSRHDIAGKSISGEDSVEGDDRSFNESNSTSNRKAENWVQNRDKRLKHEPEVREHKPEIFDTVPVRTRLNGENDEPAESKSREEEGSGKKKQRRRSGDDEPEGNVSVAKKQILVKSEPLIKIIEIIRSHKNGSLFERRLRSQETEKYKKMVRRHMDLHTVQSKLDKGSYLNSPKKLLRDLLLIFTNAVTFFPNTSPHHTAALNSVNSLPNRYPKQSSNPQNHTRMINNLTRMINNPTKQDLSGDKKVVVVEKCVKRGLGRRDKTTDLKKGGEDDDEREKEKRRGERDGKRARPPTRSSLATAAVAVDSGRLRKRLRR</sequence>
<dbReference type="Pfam" id="PF00439">
    <property type="entry name" value="Bromodomain"/>
    <property type="match status" value="1"/>
</dbReference>
<feature type="compositionally biased region" description="Basic and acidic residues" evidence="3">
    <location>
        <begin position="408"/>
        <end position="418"/>
    </location>
</feature>
<gene>
    <name evidence="6" type="ORF">Acr_28g0014490</name>
</gene>
<feature type="compositionally biased region" description="Basic and acidic residues" evidence="3">
    <location>
        <begin position="123"/>
        <end position="133"/>
    </location>
</feature>
<feature type="region of interest" description="Disordered" evidence="3">
    <location>
        <begin position="123"/>
        <end position="254"/>
    </location>
</feature>
<keyword evidence="1 2" id="KW-0103">Bromodomain</keyword>
<dbReference type="InterPro" id="IPR001005">
    <property type="entry name" value="SANT/Myb"/>
</dbReference>
<dbReference type="InterPro" id="IPR001487">
    <property type="entry name" value="Bromodomain"/>
</dbReference>
<dbReference type="Proteomes" id="UP000585474">
    <property type="component" value="Unassembled WGS sequence"/>
</dbReference>
<feature type="compositionally biased region" description="Basic and acidic residues" evidence="3">
    <location>
        <begin position="145"/>
        <end position="154"/>
    </location>
</feature>
<dbReference type="PROSITE" id="PS50090">
    <property type="entry name" value="MYB_LIKE"/>
    <property type="match status" value="1"/>
</dbReference>
<dbReference type="OrthoDB" id="1742084at2759"/>
<feature type="compositionally biased region" description="Basic and acidic residues" evidence="3">
    <location>
        <begin position="425"/>
        <end position="437"/>
    </location>
</feature>
<dbReference type="Gene3D" id="1.10.10.60">
    <property type="entry name" value="Homeodomain-like"/>
    <property type="match status" value="1"/>
</dbReference>
<dbReference type="PROSITE" id="PS50014">
    <property type="entry name" value="BROMODOMAIN_2"/>
    <property type="match status" value="1"/>
</dbReference>
<protein>
    <recommendedName>
        <fullName evidence="8">DNA-binding bromodomain-containing protein</fullName>
    </recommendedName>
</protein>